<keyword evidence="2" id="KW-1185">Reference proteome</keyword>
<organism evidence="1 2">
    <name type="scientific">Methylobacterium variabile</name>
    <dbReference type="NCBI Taxonomy" id="298794"/>
    <lineage>
        <taxon>Bacteria</taxon>
        <taxon>Pseudomonadati</taxon>
        <taxon>Pseudomonadota</taxon>
        <taxon>Alphaproteobacteria</taxon>
        <taxon>Hyphomicrobiales</taxon>
        <taxon>Methylobacteriaceae</taxon>
        <taxon>Methylobacterium</taxon>
    </lineage>
</organism>
<evidence type="ECO:0000313" key="1">
    <source>
        <dbReference type="EMBL" id="KMO30188.1"/>
    </source>
</evidence>
<gene>
    <name evidence="1" type="ORF">VQ02_28405</name>
</gene>
<name>A0A0J6S9X3_9HYPH</name>
<accession>A0A0J6S9X3</accession>
<reference evidence="1 2" key="1">
    <citation type="submission" date="2015-03" db="EMBL/GenBank/DDBJ databases">
        <title>Genome sequencing of Methylobacterium variabile DSM 16961.</title>
        <authorList>
            <person name="Chaudhry V."/>
            <person name="Patil P.B."/>
        </authorList>
    </citation>
    <scope>NUCLEOTIDE SEQUENCE [LARGE SCALE GENOMIC DNA]</scope>
    <source>
        <strain evidence="1 2">DSM 16961</strain>
    </source>
</reference>
<protein>
    <submittedName>
        <fullName evidence="1">Dihydrodipicolinate synthetase</fullName>
    </submittedName>
</protein>
<dbReference type="Proteomes" id="UP000035955">
    <property type="component" value="Unassembled WGS sequence"/>
</dbReference>
<sequence>RAHDIFDAHLPLLRYEQQPGLGLAVRKYVLMRRGILASDAQRKPGAGLSATAKTEVDFLLERLGRHDPRATG</sequence>
<dbReference type="PATRIC" id="fig|298794.3.peg.3645"/>
<dbReference type="AlphaFoldDB" id="A0A0J6S9X3"/>
<proteinExistence type="predicted"/>
<comment type="caution">
    <text evidence="1">The sequence shown here is derived from an EMBL/GenBank/DDBJ whole genome shotgun (WGS) entry which is preliminary data.</text>
</comment>
<dbReference type="InterPro" id="IPR013785">
    <property type="entry name" value="Aldolase_TIM"/>
</dbReference>
<feature type="non-terminal residue" evidence="1">
    <location>
        <position position="1"/>
    </location>
</feature>
<evidence type="ECO:0000313" key="2">
    <source>
        <dbReference type="Proteomes" id="UP000035955"/>
    </source>
</evidence>
<dbReference type="EMBL" id="LABY01000233">
    <property type="protein sequence ID" value="KMO30188.1"/>
    <property type="molecule type" value="Genomic_DNA"/>
</dbReference>
<dbReference type="Gene3D" id="3.20.20.70">
    <property type="entry name" value="Aldolase class I"/>
    <property type="match status" value="1"/>
</dbReference>